<dbReference type="EMBL" id="JBICRM010000082">
    <property type="protein sequence ID" value="MFG1711256.1"/>
    <property type="molecule type" value="Genomic_DNA"/>
</dbReference>
<evidence type="ECO:0000313" key="4">
    <source>
        <dbReference type="Proteomes" id="UP001603978"/>
    </source>
</evidence>
<dbReference type="InterPro" id="IPR043128">
    <property type="entry name" value="Rev_trsase/Diguanyl_cyclase"/>
</dbReference>
<dbReference type="NCBIfam" id="TIGR04416">
    <property type="entry name" value="group_II_RT_mat"/>
    <property type="match status" value="1"/>
</dbReference>
<dbReference type="Pfam" id="PF00078">
    <property type="entry name" value="RVT_1"/>
    <property type="match status" value="1"/>
</dbReference>
<gene>
    <name evidence="3" type="primary">ltrA</name>
    <name evidence="3" type="ORF">ACFLIM_49710</name>
</gene>
<dbReference type="PANTHER" id="PTHR34047">
    <property type="entry name" value="NUCLEAR INTRON MATURASE 1, MITOCHONDRIAL-RELATED"/>
    <property type="match status" value="1"/>
</dbReference>
<dbReference type="InterPro" id="IPR030931">
    <property type="entry name" value="Group_II_RT_mat"/>
</dbReference>
<dbReference type="CDD" id="cd01651">
    <property type="entry name" value="RT_G2_intron"/>
    <property type="match status" value="1"/>
</dbReference>
<accession>A0ABW7AV38</accession>
<evidence type="ECO:0000259" key="2">
    <source>
        <dbReference type="PROSITE" id="PS50878"/>
    </source>
</evidence>
<feature type="domain" description="Reverse transcriptase" evidence="2">
    <location>
        <begin position="55"/>
        <end position="297"/>
    </location>
</feature>
<dbReference type="Pfam" id="PF08388">
    <property type="entry name" value="GIIM"/>
    <property type="match status" value="1"/>
</dbReference>
<dbReference type="PANTHER" id="PTHR34047:SF3">
    <property type="entry name" value="BLR2052 PROTEIN"/>
    <property type="match status" value="1"/>
</dbReference>
<dbReference type="InterPro" id="IPR051083">
    <property type="entry name" value="GrpII_Intron_Splice-Mob/Def"/>
</dbReference>
<comment type="caution">
    <text evidence="3">The sequence shown here is derived from an EMBL/GenBank/DDBJ whole genome shotgun (WGS) entry which is preliminary data.</text>
</comment>
<dbReference type="Gene3D" id="3.30.70.270">
    <property type="match status" value="1"/>
</dbReference>
<evidence type="ECO:0000313" key="3">
    <source>
        <dbReference type="EMBL" id="MFG1711256.1"/>
    </source>
</evidence>
<dbReference type="GO" id="GO:0003964">
    <property type="term" value="F:RNA-directed DNA polymerase activity"/>
    <property type="evidence" value="ECO:0007669"/>
    <property type="project" value="UniProtKB-KW"/>
</dbReference>
<proteinExistence type="predicted"/>
<reference evidence="3 4" key="1">
    <citation type="submission" date="2024-10" db="EMBL/GenBank/DDBJ databases">
        <authorList>
            <person name="Topkara A.R."/>
            <person name="Saygin H."/>
        </authorList>
    </citation>
    <scope>NUCLEOTIDE SEQUENCE [LARGE SCALE GENOMIC DNA]</scope>
    <source>
        <strain evidence="3 4">M3C6</strain>
    </source>
</reference>
<name>A0ABW7AV38_9ACTN</name>
<dbReference type="InterPro" id="IPR043502">
    <property type="entry name" value="DNA/RNA_pol_sf"/>
</dbReference>
<sequence length="429" mass="49546">MNGSRPQAKVKSFDIPKSMVWEAFQRVKVNKGAPGADGVTIEQYEQNLSGNLFKLWNRMSSGSYFPPAVKAVEIPKAGGKGIRVLGVPTVSDRIAQTVAAMYLERRVEPVFHPDSYGYRPRRSALDAVEQCRRRCWRSNWVVDLDIRAFFDSVDHELMLKAVERHIDADGKWVLLYVRRWLVAPLAKADGSVQQRDRGTPQGSAISPVLANLYLHYAFDAWLVREFPQVNFERYCDDAVIHCGSEEQARRVRDALAQRLAQVGLELHPDKSRIVYCKDADRRGSYEHTSFTFLGYTFRPRLAKNRHGKHFVSFLPAVSKEAIKAMGKEMRSWRIAQRSDKSLMDLARMFNSIVQGWINYYGRFYKSMLYPLLRRINRMLVGWACQKYKRLRRREKRAGELLAGTARRYPNMFAHWRFGLKPDGWTMGAV</sequence>
<evidence type="ECO:0000256" key="1">
    <source>
        <dbReference type="ARBA" id="ARBA00025589"/>
    </source>
</evidence>
<comment type="function">
    <text evidence="1">Poorly processive, error-prone DNA polymerase involved in untargeted mutagenesis. Copies undamaged DNA at stalled replication forks, which arise in vivo from mismatched or misaligned primer ends. These misaligned primers can be extended by PolIV. Exhibits no 3'-5' exonuclease (proofreading) activity. May be involved in translesional synthesis, in conjunction with the beta clamp from PolIII.</text>
</comment>
<organism evidence="3 4">
    <name type="scientific">Nonomuraea marmarensis</name>
    <dbReference type="NCBI Taxonomy" id="3351344"/>
    <lineage>
        <taxon>Bacteria</taxon>
        <taxon>Bacillati</taxon>
        <taxon>Actinomycetota</taxon>
        <taxon>Actinomycetes</taxon>
        <taxon>Streptosporangiales</taxon>
        <taxon>Streptosporangiaceae</taxon>
        <taxon>Nonomuraea</taxon>
    </lineage>
</organism>
<dbReference type="PROSITE" id="PS50878">
    <property type="entry name" value="RT_POL"/>
    <property type="match status" value="1"/>
</dbReference>
<keyword evidence="3" id="KW-0548">Nucleotidyltransferase</keyword>
<keyword evidence="3" id="KW-0808">Transferase</keyword>
<dbReference type="RefSeq" id="WP_393177857.1">
    <property type="nucleotide sequence ID" value="NZ_JBICRM010000082.1"/>
</dbReference>
<keyword evidence="4" id="KW-1185">Reference proteome</keyword>
<dbReference type="EC" id="2.7.7.49" evidence="3"/>
<dbReference type="InterPro" id="IPR000477">
    <property type="entry name" value="RT_dom"/>
</dbReference>
<keyword evidence="3" id="KW-0695">RNA-directed DNA polymerase</keyword>
<dbReference type="Proteomes" id="UP001603978">
    <property type="component" value="Unassembled WGS sequence"/>
</dbReference>
<dbReference type="SUPFAM" id="SSF56672">
    <property type="entry name" value="DNA/RNA polymerases"/>
    <property type="match status" value="1"/>
</dbReference>
<dbReference type="InterPro" id="IPR013597">
    <property type="entry name" value="Mat_intron_G2"/>
</dbReference>
<protein>
    <submittedName>
        <fullName evidence="3">Group II intron reverse transcriptase/maturase</fullName>
        <ecNumber evidence="3">2.7.7.49</ecNumber>
    </submittedName>
</protein>